<dbReference type="RefSeq" id="XP_033595045.1">
    <property type="nucleotide sequence ID" value="XM_033740551.1"/>
</dbReference>
<name>A0A6A6VTM0_9PEZI</name>
<evidence type="ECO:0000313" key="1">
    <source>
        <dbReference type="EMBL" id="KAF2752587.1"/>
    </source>
</evidence>
<reference evidence="1" key="1">
    <citation type="journal article" date="2020" name="Stud. Mycol.">
        <title>101 Dothideomycetes genomes: a test case for predicting lifestyles and emergence of pathogens.</title>
        <authorList>
            <person name="Haridas S."/>
            <person name="Albert R."/>
            <person name="Binder M."/>
            <person name="Bloem J."/>
            <person name="Labutti K."/>
            <person name="Salamov A."/>
            <person name="Andreopoulos B."/>
            <person name="Baker S."/>
            <person name="Barry K."/>
            <person name="Bills G."/>
            <person name="Bluhm B."/>
            <person name="Cannon C."/>
            <person name="Castanera R."/>
            <person name="Culley D."/>
            <person name="Daum C."/>
            <person name="Ezra D."/>
            <person name="Gonzalez J."/>
            <person name="Henrissat B."/>
            <person name="Kuo A."/>
            <person name="Liang C."/>
            <person name="Lipzen A."/>
            <person name="Lutzoni F."/>
            <person name="Magnuson J."/>
            <person name="Mondo S."/>
            <person name="Nolan M."/>
            <person name="Ohm R."/>
            <person name="Pangilinan J."/>
            <person name="Park H.-J."/>
            <person name="Ramirez L."/>
            <person name="Alfaro M."/>
            <person name="Sun H."/>
            <person name="Tritt A."/>
            <person name="Yoshinaga Y."/>
            <person name="Zwiers L.-H."/>
            <person name="Turgeon B."/>
            <person name="Goodwin S."/>
            <person name="Spatafora J."/>
            <person name="Crous P."/>
            <person name="Grigoriev I."/>
        </authorList>
    </citation>
    <scope>NUCLEOTIDE SEQUENCE</scope>
    <source>
        <strain evidence="1">CBS 121739</strain>
    </source>
</reference>
<proteinExistence type="predicted"/>
<sequence length="74" mass="8211">MARSTCKIRLILGVMIGSIGVNVLCYIYERTFLTRRSACLFLFFGQLPAKDPIISDAVGCPLVLDCNSWHSSEV</sequence>
<protein>
    <submittedName>
        <fullName evidence="1">Uncharacterized protein</fullName>
    </submittedName>
</protein>
<dbReference type="GeneID" id="54481605"/>
<keyword evidence="2" id="KW-1185">Reference proteome</keyword>
<accession>A0A6A6VTM0</accession>
<evidence type="ECO:0000313" key="2">
    <source>
        <dbReference type="Proteomes" id="UP000799437"/>
    </source>
</evidence>
<dbReference type="EMBL" id="ML996606">
    <property type="protein sequence ID" value="KAF2752587.1"/>
    <property type="molecule type" value="Genomic_DNA"/>
</dbReference>
<dbReference type="Proteomes" id="UP000799437">
    <property type="component" value="Unassembled WGS sequence"/>
</dbReference>
<dbReference type="AlphaFoldDB" id="A0A6A6VTM0"/>
<gene>
    <name evidence="1" type="ORF">EJ05DRAFT_295013</name>
</gene>
<organism evidence="1 2">
    <name type="scientific">Pseudovirgaria hyperparasitica</name>
    <dbReference type="NCBI Taxonomy" id="470096"/>
    <lineage>
        <taxon>Eukaryota</taxon>
        <taxon>Fungi</taxon>
        <taxon>Dikarya</taxon>
        <taxon>Ascomycota</taxon>
        <taxon>Pezizomycotina</taxon>
        <taxon>Dothideomycetes</taxon>
        <taxon>Dothideomycetes incertae sedis</taxon>
        <taxon>Acrospermales</taxon>
        <taxon>Acrospermaceae</taxon>
        <taxon>Pseudovirgaria</taxon>
    </lineage>
</organism>